<dbReference type="PROSITE" id="PS00518">
    <property type="entry name" value="ZF_RING_1"/>
    <property type="match status" value="1"/>
</dbReference>
<accession>A0A0N0P644</accession>
<evidence type="ECO:0000256" key="2">
    <source>
        <dbReference type="ARBA" id="ARBA00022771"/>
    </source>
</evidence>
<feature type="region of interest" description="Disordered" evidence="6">
    <location>
        <begin position="137"/>
        <end position="203"/>
    </location>
</feature>
<keyword evidence="2 5" id="KW-0863">Zinc-finger</keyword>
<evidence type="ECO:0000259" key="7">
    <source>
        <dbReference type="PROSITE" id="PS50089"/>
    </source>
</evidence>
<dbReference type="Gene3D" id="3.30.40.10">
    <property type="entry name" value="Zinc/RING finger domain, C3HC4 (zinc finger)"/>
    <property type="match status" value="1"/>
</dbReference>
<dbReference type="GO" id="GO:0000795">
    <property type="term" value="C:synaptonemal complex"/>
    <property type="evidence" value="ECO:0007669"/>
    <property type="project" value="InterPro"/>
</dbReference>
<dbReference type="Proteomes" id="UP000038009">
    <property type="component" value="Unassembled WGS sequence"/>
</dbReference>
<dbReference type="InterPro" id="IPR042123">
    <property type="entry name" value="Zip3/RNF212-like"/>
</dbReference>
<dbReference type="PANTHER" id="PTHR22663">
    <property type="entry name" value="RING FINGER PROTEIN NARYA-RELATED"/>
    <property type="match status" value="1"/>
</dbReference>
<dbReference type="GO" id="GO:0007131">
    <property type="term" value="P:reciprocal meiotic recombination"/>
    <property type="evidence" value="ECO:0007669"/>
    <property type="project" value="InterPro"/>
</dbReference>
<gene>
    <name evidence="8" type="ORF">ABL78_3715</name>
</gene>
<dbReference type="InterPro" id="IPR013083">
    <property type="entry name" value="Znf_RING/FYVE/PHD"/>
</dbReference>
<feature type="region of interest" description="Disordered" evidence="6">
    <location>
        <begin position="334"/>
        <end position="353"/>
    </location>
</feature>
<feature type="compositionally biased region" description="Basic residues" evidence="6">
    <location>
        <begin position="154"/>
        <end position="165"/>
    </location>
</feature>
<dbReference type="GO" id="GO:0016925">
    <property type="term" value="P:protein sumoylation"/>
    <property type="evidence" value="ECO:0007669"/>
    <property type="project" value="TreeGrafter"/>
</dbReference>
<dbReference type="OMA" id="RHYQQVI"/>
<dbReference type="InterPro" id="IPR001841">
    <property type="entry name" value="Znf_RING"/>
</dbReference>
<keyword evidence="3" id="KW-0862">Zinc</keyword>
<dbReference type="OrthoDB" id="264048at2759"/>
<dbReference type="InterPro" id="IPR017907">
    <property type="entry name" value="Znf_RING_CS"/>
</dbReference>
<evidence type="ECO:0000256" key="4">
    <source>
        <dbReference type="ARBA" id="ARBA00023254"/>
    </source>
</evidence>
<evidence type="ECO:0000313" key="9">
    <source>
        <dbReference type="Proteomes" id="UP000038009"/>
    </source>
</evidence>
<evidence type="ECO:0000313" key="8">
    <source>
        <dbReference type="EMBL" id="KPI87199.1"/>
    </source>
</evidence>
<keyword evidence="4" id="KW-0469">Meiosis</keyword>
<proteinExistence type="predicted"/>
<dbReference type="AlphaFoldDB" id="A0A0N0P644"/>
<comment type="caution">
    <text evidence="8">The sequence shown here is derived from an EMBL/GenBank/DDBJ whole genome shotgun (WGS) entry which is preliminary data.</text>
</comment>
<reference evidence="8 9" key="1">
    <citation type="journal article" date="2015" name="PLoS Pathog.">
        <title>Leptomonas seymouri: Adaptations to the Dixenous Life Cycle Analyzed by Genome Sequencing, Transcriptome Profiling and Co-infection with Leishmania donovani.</title>
        <authorList>
            <person name="Kraeva N."/>
            <person name="Butenko A."/>
            <person name="Hlavacova J."/>
            <person name="Kostygov A."/>
            <person name="Myskova J."/>
            <person name="Grybchuk D."/>
            <person name="Lestinova T."/>
            <person name="Votypka J."/>
            <person name="Volf P."/>
            <person name="Opperdoes F."/>
            <person name="Flegontov P."/>
            <person name="Lukes J."/>
            <person name="Yurchenko V."/>
        </authorList>
    </citation>
    <scope>NUCLEOTIDE SEQUENCE [LARGE SCALE GENOMIC DNA]</scope>
    <source>
        <strain evidence="8 9">ATCC 30220</strain>
    </source>
</reference>
<dbReference type="GO" id="GO:0008270">
    <property type="term" value="F:zinc ion binding"/>
    <property type="evidence" value="ECO:0007669"/>
    <property type="project" value="UniProtKB-KW"/>
</dbReference>
<feature type="domain" description="RING-type" evidence="7">
    <location>
        <begin position="7"/>
        <end position="45"/>
    </location>
</feature>
<evidence type="ECO:0000256" key="1">
    <source>
        <dbReference type="ARBA" id="ARBA00022723"/>
    </source>
</evidence>
<dbReference type="PANTHER" id="PTHR22663:SF17">
    <property type="entry name" value="RING FINGER PROTEIN NARYA-RELATED"/>
    <property type="match status" value="1"/>
</dbReference>
<feature type="compositionally biased region" description="Polar residues" evidence="6">
    <location>
        <begin position="334"/>
        <end position="343"/>
    </location>
</feature>
<dbReference type="EMBL" id="LJSK01000098">
    <property type="protein sequence ID" value="KPI87199.1"/>
    <property type="molecule type" value="Genomic_DNA"/>
</dbReference>
<keyword evidence="9" id="KW-1185">Reference proteome</keyword>
<dbReference type="Pfam" id="PF14634">
    <property type="entry name" value="zf-RING_5"/>
    <property type="match status" value="1"/>
</dbReference>
<evidence type="ECO:0000256" key="3">
    <source>
        <dbReference type="ARBA" id="ARBA00022833"/>
    </source>
</evidence>
<dbReference type="VEuPathDB" id="TriTrypDB:Lsey_0098_0120"/>
<organism evidence="8 9">
    <name type="scientific">Leptomonas seymouri</name>
    <dbReference type="NCBI Taxonomy" id="5684"/>
    <lineage>
        <taxon>Eukaryota</taxon>
        <taxon>Discoba</taxon>
        <taxon>Euglenozoa</taxon>
        <taxon>Kinetoplastea</taxon>
        <taxon>Metakinetoplastina</taxon>
        <taxon>Trypanosomatida</taxon>
        <taxon>Trypanosomatidae</taxon>
        <taxon>Leishmaniinae</taxon>
        <taxon>Leptomonas</taxon>
    </lineage>
</organism>
<dbReference type="GO" id="GO:0007129">
    <property type="term" value="P:homologous chromosome pairing at meiosis"/>
    <property type="evidence" value="ECO:0007669"/>
    <property type="project" value="TreeGrafter"/>
</dbReference>
<dbReference type="GO" id="GO:0019789">
    <property type="term" value="F:SUMO transferase activity"/>
    <property type="evidence" value="ECO:0007669"/>
    <property type="project" value="InterPro"/>
</dbReference>
<protein>
    <recommendedName>
        <fullName evidence="7">RING-type domain-containing protein</fullName>
    </recommendedName>
</protein>
<evidence type="ECO:0000256" key="5">
    <source>
        <dbReference type="PROSITE-ProRule" id="PRU00175"/>
    </source>
</evidence>
<dbReference type="SUPFAM" id="SSF57850">
    <property type="entry name" value="RING/U-box"/>
    <property type="match status" value="1"/>
</dbReference>
<name>A0A0N0P644_LEPSE</name>
<keyword evidence="1" id="KW-0479">Metal-binding</keyword>
<dbReference type="PROSITE" id="PS50089">
    <property type="entry name" value="ZF_RING_2"/>
    <property type="match status" value="1"/>
</dbReference>
<evidence type="ECO:0000256" key="6">
    <source>
        <dbReference type="SAM" id="MobiDB-lite"/>
    </source>
</evidence>
<sequence>MSFQPICGLCLSDCDRRGSVTSCAHFLCSRCLSRLPTAAPCPLCRRSCRMMVLDQPEVQPLLQSGATALDQAARVVGTQLRHYQQINRRMRQALEMLHGQFQALRRQRDQEVAERAGEARKINALEDECRRLRERLERAASPVKSPSASSSAHSHGHRHGPRYHARAGTPPLLFSPNARMSAVGGAPHRSHGHAVGSATATDTAATAPPLAPLGWSASSSIAKRSHADTNAAAVLSSSSASSRRGGADADFKAAGAAPTAPPSSVDRDPLCASALSSRANGMLTPRSQAIASLHPPLSSRGGGGRLPEESTVPPLNDFRLHTPLAAALQQRHALSSPSPTSHTPVMKPSSRPLQRLFALRGTAL</sequence>